<accession>A0A1D6L5U3</accession>
<proteinExistence type="predicted"/>
<protein>
    <submittedName>
        <fullName evidence="1">Uncharacterized protein</fullName>
    </submittedName>
</protein>
<reference evidence="1" key="1">
    <citation type="submission" date="2015-12" db="EMBL/GenBank/DDBJ databases">
        <title>Update maize B73 reference genome by single molecule sequencing technologies.</title>
        <authorList>
            <consortium name="Maize Genome Sequencing Project"/>
            <person name="Ware D."/>
        </authorList>
    </citation>
    <scope>NUCLEOTIDE SEQUENCE [LARGE SCALE GENOMIC DNA]</scope>
    <source>
        <tissue evidence="1">Seedling</tissue>
    </source>
</reference>
<dbReference type="EMBL" id="CM007647">
    <property type="protein sequence ID" value="ONM09656.1"/>
    <property type="molecule type" value="Genomic_DNA"/>
</dbReference>
<sequence length="101" mass="11649">MSMVFLILSTLCMTCWVYSLSNYKYAFLTMLLFLWLFSDFLGFRKIVSPMWAMTLLSLYVRVHVTILGTHLYLDFAQCTNGAQLQVHLCSSLLILCSSIFV</sequence>
<name>A0A1D6L5U3_MAIZE</name>
<gene>
    <name evidence="1" type="ORF">ZEAMMB73_Zm00001d034157</name>
</gene>
<organism evidence="1">
    <name type="scientific">Zea mays</name>
    <name type="common">Maize</name>
    <dbReference type="NCBI Taxonomy" id="4577"/>
    <lineage>
        <taxon>Eukaryota</taxon>
        <taxon>Viridiplantae</taxon>
        <taxon>Streptophyta</taxon>
        <taxon>Embryophyta</taxon>
        <taxon>Tracheophyta</taxon>
        <taxon>Spermatophyta</taxon>
        <taxon>Magnoliopsida</taxon>
        <taxon>Liliopsida</taxon>
        <taxon>Poales</taxon>
        <taxon>Poaceae</taxon>
        <taxon>PACMAD clade</taxon>
        <taxon>Panicoideae</taxon>
        <taxon>Andropogonodae</taxon>
        <taxon>Andropogoneae</taxon>
        <taxon>Tripsacinae</taxon>
        <taxon>Zea</taxon>
    </lineage>
</organism>
<evidence type="ECO:0000313" key="1">
    <source>
        <dbReference type="EMBL" id="ONM09656.1"/>
    </source>
</evidence>
<dbReference type="AlphaFoldDB" id="A0A1D6L5U3"/>